<evidence type="ECO:0000256" key="1">
    <source>
        <dbReference type="SAM" id="Phobius"/>
    </source>
</evidence>
<protein>
    <submittedName>
        <fullName evidence="2">Uncharacterized protein</fullName>
    </submittedName>
</protein>
<dbReference type="RefSeq" id="WP_184795681.1">
    <property type="nucleotide sequence ID" value="NZ_JACHMY010000001.1"/>
</dbReference>
<reference evidence="2 3" key="1">
    <citation type="submission" date="2020-08" db="EMBL/GenBank/DDBJ databases">
        <title>Sequencing the genomes of 1000 actinobacteria strains.</title>
        <authorList>
            <person name="Klenk H.-P."/>
        </authorList>
    </citation>
    <scope>NUCLEOTIDE SEQUENCE [LARGE SCALE GENOMIC DNA]</scope>
    <source>
        <strain evidence="2 3">DSM 28967</strain>
    </source>
</reference>
<feature type="transmembrane region" description="Helical" evidence="1">
    <location>
        <begin position="6"/>
        <end position="21"/>
    </location>
</feature>
<name>A0A7W9J6P3_9ACTN</name>
<comment type="caution">
    <text evidence="2">The sequence shown here is derived from an EMBL/GenBank/DDBJ whole genome shotgun (WGS) entry which is preliminary data.</text>
</comment>
<gene>
    <name evidence="2" type="ORF">HDA39_002861</name>
</gene>
<sequence length="291" mass="30941">MDLLWLIGVMVVALALLWVFRKKSAKAEVDRLVQRGGLPPEPELVAGALRWHERRQGVLVGGTLIGVLVGGAIIVLADQALEIDLVASDGLDVRLLTWMLAAAAAAGGVTSLLHSYRSVLAVRDDGPRIAALRQRRLTDYLSPVEVAVHYSAVLLPLVAVALGLVVLGSDDHPSSGWILIVSGLMAVPLCVAGLWLQRLALEVNQTSSGEAELRWQEALRAATLRDLGVGVVSVSWLLGASVPLSFEWPSDVPGFVEPIAAGLFVLAMAALCVVWSIAASRRGLQRAQRVA</sequence>
<keyword evidence="1" id="KW-0472">Membrane</keyword>
<dbReference type="Proteomes" id="UP000549971">
    <property type="component" value="Unassembled WGS sequence"/>
</dbReference>
<feature type="transmembrane region" description="Helical" evidence="1">
    <location>
        <begin position="227"/>
        <end position="246"/>
    </location>
</feature>
<feature type="transmembrane region" description="Helical" evidence="1">
    <location>
        <begin position="258"/>
        <end position="279"/>
    </location>
</feature>
<proteinExistence type="predicted"/>
<evidence type="ECO:0000313" key="3">
    <source>
        <dbReference type="Proteomes" id="UP000549971"/>
    </source>
</evidence>
<organism evidence="2 3">
    <name type="scientific">Kribbella italica</name>
    <dbReference type="NCBI Taxonomy" id="1540520"/>
    <lineage>
        <taxon>Bacteria</taxon>
        <taxon>Bacillati</taxon>
        <taxon>Actinomycetota</taxon>
        <taxon>Actinomycetes</taxon>
        <taxon>Propionibacteriales</taxon>
        <taxon>Kribbellaceae</taxon>
        <taxon>Kribbella</taxon>
    </lineage>
</organism>
<keyword evidence="1" id="KW-1133">Transmembrane helix</keyword>
<keyword evidence="3" id="KW-1185">Reference proteome</keyword>
<feature type="transmembrane region" description="Helical" evidence="1">
    <location>
        <begin position="140"/>
        <end position="165"/>
    </location>
</feature>
<feature type="transmembrane region" description="Helical" evidence="1">
    <location>
        <begin position="58"/>
        <end position="77"/>
    </location>
</feature>
<accession>A0A7W9J6P3</accession>
<dbReference type="AlphaFoldDB" id="A0A7W9J6P3"/>
<evidence type="ECO:0000313" key="2">
    <source>
        <dbReference type="EMBL" id="MBB5836127.1"/>
    </source>
</evidence>
<feature type="transmembrane region" description="Helical" evidence="1">
    <location>
        <begin position="177"/>
        <end position="196"/>
    </location>
</feature>
<dbReference type="EMBL" id="JACHMY010000001">
    <property type="protein sequence ID" value="MBB5836127.1"/>
    <property type="molecule type" value="Genomic_DNA"/>
</dbReference>
<keyword evidence="1" id="KW-0812">Transmembrane</keyword>
<feature type="transmembrane region" description="Helical" evidence="1">
    <location>
        <begin position="97"/>
        <end position="119"/>
    </location>
</feature>